<reference evidence="2 3" key="1">
    <citation type="submission" date="2021-01" db="EMBL/GenBank/DDBJ databases">
        <title>Whole genome shotgun sequence of Catellatospora citrea NBRC 14495.</title>
        <authorList>
            <person name="Komaki H."/>
            <person name="Tamura T."/>
        </authorList>
    </citation>
    <scope>NUCLEOTIDE SEQUENCE [LARGE SCALE GENOMIC DNA]</scope>
    <source>
        <strain evidence="2 3">NBRC 14495</strain>
    </source>
</reference>
<organism evidence="2 3">
    <name type="scientific">Catellatospora citrea</name>
    <dbReference type="NCBI Taxonomy" id="53366"/>
    <lineage>
        <taxon>Bacteria</taxon>
        <taxon>Bacillati</taxon>
        <taxon>Actinomycetota</taxon>
        <taxon>Actinomycetes</taxon>
        <taxon>Micromonosporales</taxon>
        <taxon>Micromonosporaceae</taxon>
        <taxon>Catellatospora</taxon>
    </lineage>
</organism>
<evidence type="ECO:0000313" key="2">
    <source>
        <dbReference type="EMBL" id="GIF99436.1"/>
    </source>
</evidence>
<evidence type="ECO:0000256" key="1">
    <source>
        <dbReference type="SAM" id="Phobius"/>
    </source>
</evidence>
<keyword evidence="3" id="KW-1185">Reference proteome</keyword>
<proteinExistence type="predicted"/>
<keyword evidence="1" id="KW-0812">Transmembrane</keyword>
<evidence type="ECO:0008006" key="4">
    <source>
        <dbReference type="Google" id="ProtNLM"/>
    </source>
</evidence>
<dbReference type="Proteomes" id="UP000659904">
    <property type="component" value="Unassembled WGS sequence"/>
</dbReference>
<dbReference type="AlphaFoldDB" id="A0A8J3KG47"/>
<dbReference type="RefSeq" id="WP_120322359.1">
    <property type="nucleotide sequence ID" value="NZ_BONH01000021.1"/>
</dbReference>
<name>A0A8J3KG47_9ACTN</name>
<protein>
    <recommendedName>
        <fullName evidence="4">DUF4878 domain-containing protein</fullName>
    </recommendedName>
</protein>
<evidence type="ECO:0000313" key="3">
    <source>
        <dbReference type="Proteomes" id="UP000659904"/>
    </source>
</evidence>
<keyword evidence="1" id="KW-1133">Transmembrane helix</keyword>
<dbReference type="EMBL" id="BONH01000021">
    <property type="protein sequence ID" value="GIF99436.1"/>
    <property type="molecule type" value="Genomic_DNA"/>
</dbReference>
<accession>A0A8J3KG47</accession>
<feature type="transmembrane region" description="Helical" evidence="1">
    <location>
        <begin position="12"/>
        <end position="33"/>
    </location>
</feature>
<keyword evidence="1" id="KW-0472">Membrane</keyword>
<comment type="caution">
    <text evidence="2">The sequence shown here is derived from an EMBL/GenBank/DDBJ whole genome shotgun (WGS) entry which is preliminary data.</text>
</comment>
<gene>
    <name evidence="2" type="ORF">Cci01nite_45300</name>
</gene>
<sequence length="150" mass="17152">MADAAEPKERGLVPGLVIVVLLLCVGTPAWVLYRQWADPRTKAGMTEAATAYLDALRDADYPAAYRWVCASEQQKYPLDQWTRYHVEPDIASYEITDVVIEDLTEAPTSYSVDAEVRYADGRTQRWHYVLYDESDGWRICYETGIARPNR</sequence>